<dbReference type="EMBL" id="JAULSR010000010">
    <property type="protein sequence ID" value="KAK0610374.1"/>
    <property type="molecule type" value="Genomic_DNA"/>
</dbReference>
<dbReference type="AlphaFoldDB" id="A0AA39W417"/>
<dbReference type="Proteomes" id="UP001174934">
    <property type="component" value="Unassembled WGS sequence"/>
</dbReference>
<accession>A0AA39W417</accession>
<sequence>MKCLLLFISNRLTTTAVSRMQSLECSHQAHRQPISPRILPRSPMILRGCLAASFNGEPPSQRPRCTKNNKRVALDQLPRYSRMLGKQYF</sequence>
<gene>
    <name evidence="1" type="ORF">B0T17DRAFT_111006</name>
</gene>
<evidence type="ECO:0000313" key="2">
    <source>
        <dbReference type="Proteomes" id="UP001174934"/>
    </source>
</evidence>
<protein>
    <submittedName>
        <fullName evidence="1">Uncharacterized protein</fullName>
    </submittedName>
</protein>
<keyword evidence="2" id="KW-1185">Reference proteome</keyword>
<organism evidence="1 2">
    <name type="scientific">Bombardia bombarda</name>
    <dbReference type="NCBI Taxonomy" id="252184"/>
    <lineage>
        <taxon>Eukaryota</taxon>
        <taxon>Fungi</taxon>
        <taxon>Dikarya</taxon>
        <taxon>Ascomycota</taxon>
        <taxon>Pezizomycotina</taxon>
        <taxon>Sordariomycetes</taxon>
        <taxon>Sordariomycetidae</taxon>
        <taxon>Sordariales</taxon>
        <taxon>Lasiosphaeriaceae</taxon>
        <taxon>Bombardia</taxon>
    </lineage>
</organism>
<comment type="caution">
    <text evidence="1">The sequence shown here is derived from an EMBL/GenBank/DDBJ whole genome shotgun (WGS) entry which is preliminary data.</text>
</comment>
<reference evidence="1" key="1">
    <citation type="submission" date="2023-06" db="EMBL/GenBank/DDBJ databases">
        <title>Genome-scale phylogeny and comparative genomics of the fungal order Sordariales.</title>
        <authorList>
            <consortium name="Lawrence Berkeley National Laboratory"/>
            <person name="Hensen N."/>
            <person name="Bonometti L."/>
            <person name="Westerberg I."/>
            <person name="Brannstrom I.O."/>
            <person name="Guillou S."/>
            <person name="Cros-Aarteil S."/>
            <person name="Calhoun S."/>
            <person name="Haridas S."/>
            <person name="Kuo A."/>
            <person name="Mondo S."/>
            <person name="Pangilinan J."/>
            <person name="Riley R."/>
            <person name="LaButti K."/>
            <person name="Andreopoulos B."/>
            <person name="Lipzen A."/>
            <person name="Chen C."/>
            <person name="Yanf M."/>
            <person name="Daum C."/>
            <person name="Ng V."/>
            <person name="Clum A."/>
            <person name="Steindorff A."/>
            <person name="Ohm R."/>
            <person name="Martin F."/>
            <person name="Silar P."/>
            <person name="Natvig D."/>
            <person name="Lalanne C."/>
            <person name="Gautier V."/>
            <person name="Ament-velasquez S.L."/>
            <person name="Kruys A."/>
            <person name="Hutchinson M.I."/>
            <person name="Powell A.J."/>
            <person name="Barry K."/>
            <person name="Miller A.N."/>
            <person name="Grigoriev I.V."/>
            <person name="Debuchy R."/>
            <person name="Gladieux P."/>
            <person name="Thoren M.H."/>
            <person name="Johannesson H."/>
        </authorList>
    </citation>
    <scope>NUCLEOTIDE SEQUENCE</scope>
    <source>
        <strain evidence="1">SMH3391-2</strain>
    </source>
</reference>
<proteinExistence type="predicted"/>
<evidence type="ECO:0000313" key="1">
    <source>
        <dbReference type="EMBL" id="KAK0610374.1"/>
    </source>
</evidence>
<name>A0AA39W417_9PEZI</name>